<feature type="transmembrane region" description="Helical" evidence="5">
    <location>
        <begin position="228"/>
        <end position="246"/>
    </location>
</feature>
<feature type="transmembrane region" description="Helical" evidence="5">
    <location>
        <begin position="101"/>
        <end position="131"/>
    </location>
</feature>
<proteinExistence type="inferred from homology"/>
<dbReference type="PIRSF" id="PIRSF006648">
    <property type="entry name" value="DrrB"/>
    <property type="match status" value="1"/>
</dbReference>
<accession>A0A402BIS4</accession>
<dbReference type="PROSITE" id="PS51012">
    <property type="entry name" value="ABC_TM2"/>
    <property type="match status" value="1"/>
</dbReference>
<dbReference type="InterPro" id="IPR013525">
    <property type="entry name" value="ABC2_TM"/>
</dbReference>
<evidence type="ECO:0000256" key="1">
    <source>
        <dbReference type="ARBA" id="ARBA00004141"/>
    </source>
</evidence>
<feature type="transmembrane region" description="Helical" evidence="5">
    <location>
        <begin position="137"/>
        <end position="162"/>
    </location>
</feature>
<feature type="transmembrane region" description="Helical" evidence="5">
    <location>
        <begin position="58"/>
        <end position="80"/>
    </location>
</feature>
<dbReference type="AlphaFoldDB" id="A0A402BIS4"/>
<keyword evidence="2 5" id="KW-0812">Transmembrane</keyword>
<dbReference type="InterPro" id="IPR000412">
    <property type="entry name" value="ABC_2_transport"/>
</dbReference>
<evidence type="ECO:0000256" key="2">
    <source>
        <dbReference type="ARBA" id="ARBA00022692"/>
    </source>
</evidence>
<protein>
    <recommendedName>
        <fullName evidence="5">Transport permease protein</fullName>
    </recommendedName>
</protein>
<keyword evidence="4 5" id="KW-0472">Membrane</keyword>
<keyword evidence="8" id="KW-1185">Reference proteome</keyword>
<dbReference type="InterPro" id="IPR047817">
    <property type="entry name" value="ABC2_TM_bact-type"/>
</dbReference>
<evidence type="ECO:0000313" key="7">
    <source>
        <dbReference type="EMBL" id="GCE31298.1"/>
    </source>
</evidence>
<dbReference type="GO" id="GO:0140359">
    <property type="term" value="F:ABC-type transporter activity"/>
    <property type="evidence" value="ECO:0007669"/>
    <property type="project" value="InterPro"/>
</dbReference>
<comment type="subcellular location">
    <subcellularLocation>
        <location evidence="5">Cell membrane</location>
        <topology evidence="5">Multi-pass membrane protein</topology>
    </subcellularLocation>
    <subcellularLocation>
        <location evidence="1">Membrane</location>
        <topology evidence="1">Multi-pass membrane protein</topology>
    </subcellularLocation>
</comment>
<dbReference type="Proteomes" id="UP000287171">
    <property type="component" value="Unassembled WGS sequence"/>
</dbReference>
<evidence type="ECO:0000256" key="4">
    <source>
        <dbReference type="ARBA" id="ARBA00023136"/>
    </source>
</evidence>
<dbReference type="PANTHER" id="PTHR43229">
    <property type="entry name" value="NODULATION PROTEIN J"/>
    <property type="match status" value="1"/>
</dbReference>
<keyword evidence="3 5" id="KW-1133">Transmembrane helix</keyword>
<evidence type="ECO:0000259" key="6">
    <source>
        <dbReference type="PROSITE" id="PS51012"/>
    </source>
</evidence>
<evidence type="ECO:0000256" key="5">
    <source>
        <dbReference type="RuleBase" id="RU361157"/>
    </source>
</evidence>
<gene>
    <name evidence="7" type="ORF">KDA_67820</name>
</gene>
<keyword evidence="5" id="KW-0813">Transport</keyword>
<dbReference type="EMBL" id="BIFT01000002">
    <property type="protein sequence ID" value="GCE31298.1"/>
    <property type="molecule type" value="Genomic_DNA"/>
</dbReference>
<comment type="caution">
    <text evidence="5">Lacks conserved residue(s) required for the propagation of feature annotation.</text>
</comment>
<feature type="domain" description="ABC transmembrane type-2" evidence="6">
    <location>
        <begin position="20"/>
        <end position="249"/>
    </location>
</feature>
<dbReference type="GO" id="GO:0043190">
    <property type="term" value="C:ATP-binding cassette (ABC) transporter complex"/>
    <property type="evidence" value="ECO:0007669"/>
    <property type="project" value="InterPro"/>
</dbReference>
<dbReference type="OrthoDB" id="9815972at2"/>
<evidence type="ECO:0000313" key="8">
    <source>
        <dbReference type="Proteomes" id="UP000287171"/>
    </source>
</evidence>
<evidence type="ECO:0000256" key="3">
    <source>
        <dbReference type="ARBA" id="ARBA00022989"/>
    </source>
</evidence>
<sequence>MRTILLAIVNEIYKRFLILWDYKFNLLMQLVMVGFIFIGASFFIQGGQLDPRQLAPLFIGYIVWFYARIIIMTTGADLVGEAQAGTLEQMYMSPVSAELLLIGRMCATLITTTIMVIVTGVVLLLLLHIQLPFHWEVIPVLLLTLFGLFGFTLILSGAALVFKQVDGLADLVQNALLFLTGSLLPISRFPAWLGEVAKTLPITQGIVVLRQVDLEGQSLAATWASGSLSWLIIHSAIYMCAGWIIFKWCERIAKQKGSLSQY</sequence>
<organism evidence="7 8">
    <name type="scientific">Dictyobacter alpinus</name>
    <dbReference type="NCBI Taxonomy" id="2014873"/>
    <lineage>
        <taxon>Bacteria</taxon>
        <taxon>Bacillati</taxon>
        <taxon>Chloroflexota</taxon>
        <taxon>Ktedonobacteria</taxon>
        <taxon>Ktedonobacterales</taxon>
        <taxon>Dictyobacteraceae</taxon>
        <taxon>Dictyobacter</taxon>
    </lineage>
</organism>
<dbReference type="InterPro" id="IPR051784">
    <property type="entry name" value="Nod_factor_ABC_transporter"/>
</dbReference>
<dbReference type="RefSeq" id="WP_126631280.1">
    <property type="nucleotide sequence ID" value="NZ_BIFT01000002.1"/>
</dbReference>
<keyword evidence="5" id="KW-1003">Cell membrane</keyword>
<comment type="similarity">
    <text evidence="5">Belongs to the ABC-2 integral membrane protein family.</text>
</comment>
<reference evidence="8" key="1">
    <citation type="submission" date="2018-12" db="EMBL/GenBank/DDBJ databases">
        <title>Tengunoibacter tsumagoiensis gen. nov., sp. nov., Dictyobacter kobayashii sp. nov., D. alpinus sp. nov., and D. joshuensis sp. nov. and description of Dictyobacteraceae fam. nov. within the order Ktedonobacterales isolated from Tengu-no-mugimeshi.</title>
        <authorList>
            <person name="Wang C.M."/>
            <person name="Zheng Y."/>
            <person name="Sakai Y."/>
            <person name="Toyoda A."/>
            <person name="Minakuchi Y."/>
            <person name="Abe K."/>
            <person name="Yokota A."/>
            <person name="Yabe S."/>
        </authorList>
    </citation>
    <scope>NUCLEOTIDE SEQUENCE [LARGE SCALE GENOMIC DNA]</scope>
    <source>
        <strain evidence="8">Uno16</strain>
    </source>
</reference>
<name>A0A402BIS4_9CHLR</name>
<feature type="transmembrane region" description="Helical" evidence="5">
    <location>
        <begin position="24"/>
        <end position="46"/>
    </location>
</feature>
<dbReference type="Pfam" id="PF01061">
    <property type="entry name" value="ABC2_membrane"/>
    <property type="match status" value="1"/>
</dbReference>
<comment type="caution">
    <text evidence="7">The sequence shown here is derived from an EMBL/GenBank/DDBJ whole genome shotgun (WGS) entry which is preliminary data.</text>
</comment>
<dbReference type="PANTHER" id="PTHR43229:SF2">
    <property type="entry name" value="NODULATION PROTEIN J"/>
    <property type="match status" value="1"/>
</dbReference>